<accession>A0A2T6KLD9</accession>
<sequence>MIGLKNLPIWPDASSGASSEGFVIARCPARYSCITVFQDYVFLIHFSRACCLGYAKIGTRLGMQAAADTHYRGWINT</sequence>
<evidence type="ECO:0000313" key="2">
    <source>
        <dbReference type="Proteomes" id="UP000244523"/>
    </source>
</evidence>
<reference evidence="1 2" key="1">
    <citation type="submission" date="2018-04" db="EMBL/GenBank/DDBJ databases">
        <title>Genomic Encyclopedia of Archaeal and Bacterial Type Strains, Phase II (KMG-II): from individual species to whole genera.</title>
        <authorList>
            <person name="Goeker M."/>
        </authorList>
    </citation>
    <scope>NUCLEOTIDE SEQUENCE [LARGE SCALE GENOMIC DNA]</scope>
    <source>
        <strain evidence="1 2">DSM 29955</strain>
    </source>
</reference>
<protein>
    <submittedName>
        <fullName evidence="1">Uncharacterized protein</fullName>
    </submittedName>
</protein>
<evidence type="ECO:0000313" key="1">
    <source>
        <dbReference type="EMBL" id="PUB17032.1"/>
    </source>
</evidence>
<organism evidence="1 2">
    <name type="scientific">Yoonia sediminilitoris</name>
    <dbReference type="NCBI Taxonomy" id="1286148"/>
    <lineage>
        <taxon>Bacteria</taxon>
        <taxon>Pseudomonadati</taxon>
        <taxon>Pseudomonadota</taxon>
        <taxon>Alphaproteobacteria</taxon>
        <taxon>Rhodobacterales</taxon>
        <taxon>Paracoccaceae</taxon>
        <taxon>Yoonia</taxon>
    </lineage>
</organism>
<dbReference type="AlphaFoldDB" id="A0A2T6KLD9"/>
<keyword evidence="2" id="KW-1185">Reference proteome</keyword>
<dbReference type="EMBL" id="QBUD01000002">
    <property type="protein sequence ID" value="PUB17032.1"/>
    <property type="molecule type" value="Genomic_DNA"/>
</dbReference>
<comment type="caution">
    <text evidence="1">The sequence shown here is derived from an EMBL/GenBank/DDBJ whole genome shotgun (WGS) entry which is preliminary data.</text>
</comment>
<proteinExistence type="predicted"/>
<dbReference type="Proteomes" id="UP000244523">
    <property type="component" value="Unassembled WGS sequence"/>
</dbReference>
<gene>
    <name evidence="1" type="ORF">C8N45_10242</name>
</gene>
<name>A0A2T6KLD9_9RHOB</name>